<evidence type="ECO:0000313" key="2">
    <source>
        <dbReference type="Proteomes" id="UP000198852"/>
    </source>
</evidence>
<dbReference type="EMBL" id="FOZX01000001">
    <property type="protein sequence ID" value="SFS44500.1"/>
    <property type="molecule type" value="Genomic_DNA"/>
</dbReference>
<sequence length="111" mass="12611">MMTSMSYKGEQLPMPKEKLEELAEYYETHSGADEPGAEDGSWVEAPNMVTVSIRVTEQTRNALDIQAKQLGMRRTAYIRHILEDATREQEARESLETRVTRLEAALARLLA</sequence>
<organism evidence="1 2">
    <name type="scientific">Saccharopolyspora flava</name>
    <dbReference type="NCBI Taxonomy" id="95161"/>
    <lineage>
        <taxon>Bacteria</taxon>
        <taxon>Bacillati</taxon>
        <taxon>Actinomycetota</taxon>
        <taxon>Actinomycetes</taxon>
        <taxon>Pseudonocardiales</taxon>
        <taxon>Pseudonocardiaceae</taxon>
        <taxon>Saccharopolyspora</taxon>
    </lineage>
</organism>
<protein>
    <recommendedName>
        <fullName evidence="3">Ribbon-helix-helix protein, copG family</fullName>
    </recommendedName>
</protein>
<evidence type="ECO:0008006" key="3">
    <source>
        <dbReference type="Google" id="ProtNLM"/>
    </source>
</evidence>
<reference evidence="2" key="1">
    <citation type="submission" date="2016-10" db="EMBL/GenBank/DDBJ databases">
        <authorList>
            <person name="Varghese N."/>
            <person name="Submissions S."/>
        </authorList>
    </citation>
    <scope>NUCLEOTIDE SEQUENCE [LARGE SCALE GENOMIC DNA]</scope>
    <source>
        <strain evidence="2">DSM 44771</strain>
    </source>
</reference>
<proteinExistence type="predicted"/>
<accession>A0A1I6PWP2</accession>
<evidence type="ECO:0000313" key="1">
    <source>
        <dbReference type="EMBL" id="SFS44500.1"/>
    </source>
</evidence>
<dbReference type="STRING" id="95161.SAMN05660874_01174"/>
<gene>
    <name evidence="1" type="ORF">SAMN05660874_01174</name>
</gene>
<keyword evidence="2" id="KW-1185">Reference proteome</keyword>
<dbReference type="AlphaFoldDB" id="A0A1I6PWP2"/>
<dbReference type="Proteomes" id="UP000198852">
    <property type="component" value="Unassembled WGS sequence"/>
</dbReference>
<name>A0A1I6PWP2_9PSEU</name>